<dbReference type="GO" id="GO:0061710">
    <property type="term" value="F:L-threonylcarbamoyladenylate synthase"/>
    <property type="evidence" value="ECO:0007669"/>
    <property type="project" value="UniProtKB-EC"/>
</dbReference>
<evidence type="ECO:0000256" key="9">
    <source>
        <dbReference type="ARBA" id="ARBA00022741"/>
    </source>
</evidence>
<accession>A0A926EGX2</accession>
<dbReference type="InterPro" id="IPR038385">
    <property type="entry name" value="Sua5/YwlC_C"/>
</dbReference>
<keyword evidence="10 13" id="KW-0067">ATP-binding</keyword>
<evidence type="ECO:0000256" key="10">
    <source>
        <dbReference type="ARBA" id="ARBA00022840"/>
    </source>
</evidence>
<gene>
    <name evidence="16" type="ORF">H8718_04175</name>
</gene>
<feature type="binding site" evidence="14">
    <location>
        <position position="147"/>
    </location>
    <ligand>
        <name>ATP</name>
        <dbReference type="ChEBI" id="CHEBI:30616"/>
    </ligand>
</feature>
<dbReference type="Pfam" id="PF01300">
    <property type="entry name" value="Sua5_yciO_yrdC"/>
    <property type="match status" value="1"/>
</dbReference>
<dbReference type="InterPro" id="IPR050156">
    <property type="entry name" value="TC-AMP_synthase_SUA5"/>
</dbReference>
<dbReference type="Gene3D" id="3.40.50.11030">
    <property type="entry name" value="Threonylcarbamoyl-AMP synthase, C-terminal domain"/>
    <property type="match status" value="1"/>
</dbReference>
<evidence type="ECO:0000256" key="2">
    <source>
        <dbReference type="ARBA" id="ARBA00007663"/>
    </source>
</evidence>
<evidence type="ECO:0000259" key="15">
    <source>
        <dbReference type="PROSITE" id="PS51163"/>
    </source>
</evidence>
<proteinExistence type="inferred from homology"/>
<keyword evidence="6 13" id="KW-0808">Transferase</keyword>
<evidence type="ECO:0000256" key="1">
    <source>
        <dbReference type="ARBA" id="ARBA00004496"/>
    </source>
</evidence>
<keyword evidence="5 13" id="KW-0963">Cytoplasm</keyword>
<keyword evidence="7 13" id="KW-0819">tRNA processing</keyword>
<evidence type="ECO:0000313" key="17">
    <source>
        <dbReference type="Proteomes" id="UP000655830"/>
    </source>
</evidence>
<dbReference type="RefSeq" id="WP_249331763.1">
    <property type="nucleotide sequence ID" value="NZ_JACRSY010000005.1"/>
</dbReference>
<evidence type="ECO:0000256" key="14">
    <source>
        <dbReference type="PIRSR" id="PIRSR004930-1"/>
    </source>
</evidence>
<dbReference type="EMBL" id="JACRSY010000005">
    <property type="protein sequence ID" value="MBC8578725.1"/>
    <property type="molecule type" value="Genomic_DNA"/>
</dbReference>
<dbReference type="InterPro" id="IPR010923">
    <property type="entry name" value="T(6)A37_SUA5"/>
</dbReference>
<dbReference type="GO" id="GO:0005524">
    <property type="term" value="F:ATP binding"/>
    <property type="evidence" value="ECO:0007669"/>
    <property type="project" value="UniProtKB-UniRule"/>
</dbReference>
<feature type="binding site" evidence="14">
    <location>
        <position position="54"/>
    </location>
    <ligand>
        <name>ATP</name>
        <dbReference type="ChEBI" id="CHEBI:30616"/>
    </ligand>
</feature>
<evidence type="ECO:0000256" key="11">
    <source>
        <dbReference type="ARBA" id="ARBA00029774"/>
    </source>
</evidence>
<feature type="binding site" evidence="14">
    <location>
        <position position="137"/>
    </location>
    <ligand>
        <name>L-threonine</name>
        <dbReference type="ChEBI" id="CHEBI:57926"/>
    </ligand>
</feature>
<dbReference type="GO" id="GO:0000049">
    <property type="term" value="F:tRNA binding"/>
    <property type="evidence" value="ECO:0007669"/>
    <property type="project" value="TreeGrafter"/>
</dbReference>
<evidence type="ECO:0000313" key="16">
    <source>
        <dbReference type="EMBL" id="MBC8578725.1"/>
    </source>
</evidence>
<dbReference type="PIRSF" id="PIRSF004930">
    <property type="entry name" value="Tln_factor_SUA5"/>
    <property type="match status" value="1"/>
</dbReference>
<feature type="binding site" evidence="14">
    <location>
        <position position="117"/>
    </location>
    <ligand>
        <name>L-threonine</name>
        <dbReference type="ChEBI" id="CHEBI:57926"/>
    </ligand>
</feature>
<dbReference type="Proteomes" id="UP000655830">
    <property type="component" value="Unassembled WGS sequence"/>
</dbReference>
<feature type="binding site" evidence="14">
    <location>
        <position position="31"/>
    </location>
    <ligand>
        <name>L-threonine</name>
        <dbReference type="ChEBI" id="CHEBI:57926"/>
    </ligand>
</feature>
<reference evidence="16" key="1">
    <citation type="submission" date="2020-08" db="EMBL/GenBank/DDBJ databases">
        <title>Genome public.</title>
        <authorList>
            <person name="Liu C."/>
            <person name="Sun Q."/>
        </authorList>
    </citation>
    <scope>NUCLEOTIDE SEQUENCE</scope>
    <source>
        <strain evidence="16">NSJ-12</strain>
    </source>
</reference>
<feature type="binding site" evidence="14">
    <location>
        <position position="113"/>
    </location>
    <ligand>
        <name>ATP</name>
        <dbReference type="ChEBI" id="CHEBI:30616"/>
    </ligand>
</feature>
<dbReference type="SUPFAM" id="SSF55821">
    <property type="entry name" value="YrdC/RibB"/>
    <property type="match status" value="1"/>
</dbReference>
<sequence>MNTLMITDVNALHTAADILKNGGLVAVPTETVYGLAANALNEQAVSNIFKAKGRPSDNPLIIHIADLEMLNPLVKSIPDKARLLMEHFWPGPLTLIFESSDLVPASVRGGLSTVAIRFPSHPVIQFLIKMTGLPLAAPSANTSGKPSPTNAQRVFEDLNGKIDAIIDGGHSSVGLESTVVDMTGSVATILRPGGITEKMLRDVLGEVVMDPALLSVDAKATPKAPGMKYTHYSPNADVVIYKGNSQKVVDAINKRLLEDAQNGIRSSVLCDDETKTLFKTTHTISLGSRNHPNDLAAHLFESLRCFDDLGMQKVYALAFSEDGIGSAIMNRLEKSAGHHIIEI</sequence>
<feature type="binding site" evidence="14">
    <location>
        <position position="63"/>
    </location>
    <ligand>
        <name>ATP</name>
        <dbReference type="ChEBI" id="CHEBI:30616"/>
    </ligand>
</feature>
<evidence type="ECO:0000256" key="7">
    <source>
        <dbReference type="ARBA" id="ARBA00022694"/>
    </source>
</evidence>
<feature type="domain" description="YrdC-like" evidence="15">
    <location>
        <begin position="9"/>
        <end position="195"/>
    </location>
</feature>
<dbReference type="GO" id="GO:0005737">
    <property type="term" value="C:cytoplasm"/>
    <property type="evidence" value="ECO:0007669"/>
    <property type="project" value="UniProtKB-SubCell"/>
</dbReference>
<protein>
    <recommendedName>
        <fullName evidence="4 13">Threonylcarbamoyl-AMP synthase</fullName>
        <shortName evidence="13">TC-AMP synthase</shortName>
        <ecNumber evidence="3 13">2.7.7.87</ecNumber>
    </recommendedName>
    <alternativeName>
        <fullName evidence="11 13">L-threonylcarbamoyladenylate synthase</fullName>
    </alternativeName>
</protein>
<dbReference type="PROSITE" id="PS51163">
    <property type="entry name" value="YRDC"/>
    <property type="match status" value="1"/>
</dbReference>
<comment type="subcellular location">
    <subcellularLocation>
        <location evidence="1 13">Cytoplasm</location>
    </subcellularLocation>
</comment>
<name>A0A926EGX2_9FIRM</name>
<comment type="caution">
    <text evidence="16">The sequence shown here is derived from an EMBL/GenBank/DDBJ whole genome shotgun (WGS) entry which is preliminary data.</text>
</comment>
<dbReference type="PANTHER" id="PTHR17490:SF16">
    <property type="entry name" value="THREONYLCARBAMOYL-AMP SYNTHASE"/>
    <property type="match status" value="1"/>
</dbReference>
<feature type="binding site" evidence="14">
    <location>
        <position position="139"/>
    </location>
    <ligand>
        <name>ATP</name>
        <dbReference type="ChEBI" id="CHEBI:30616"/>
    </ligand>
</feature>
<feature type="binding site" evidence="14">
    <location>
        <position position="58"/>
    </location>
    <ligand>
        <name>ATP</name>
        <dbReference type="ChEBI" id="CHEBI:30616"/>
    </ligand>
</feature>
<dbReference type="Pfam" id="PF03481">
    <property type="entry name" value="Sua5_C"/>
    <property type="match status" value="1"/>
</dbReference>
<dbReference type="Gene3D" id="3.90.870.10">
    <property type="entry name" value="DHBP synthase"/>
    <property type="match status" value="1"/>
</dbReference>
<dbReference type="PANTHER" id="PTHR17490">
    <property type="entry name" value="SUA5"/>
    <property type="match status" value="1"/>
</dbReference>
<dbReference type="AlphaFoldDB" id="A0A926EGX2"/>
<comment type="catalytic activity">
    <reaction evidence="12 13">
        <text>L-threonine + hydrogencarbonate + ATP = L-threonylcarbamoyladenylate + diphosphate + H2O</text>
        <dbReference type="Rhea" id="RHEA:36407"/>
        <dbReference type="ChEBI" id="CHEBI:15377"/>
        <dbReference type="ChEBI" id="CHEBI:17544"/>
        <dbReference type="ChEBI" id="CHEBI:30616"/>
        <dbReference type="ChEBI" id="CHEBI:33019"/>
        <dbReference type="ChEBI" id="CHEBI:57926"/>
        <dbReference type="ChEBI" id="CHEBI:73682"/>
        <dbReference type="EC" id="2.7.7.87"/>
    </reaction>
</comment>
<evidence type="ECO:0000256" key="4">
    <source>
        <dbReference type="ARBA" id="ARBA00015492"/>
    </source>
</evidence>
<feature type="binding site" evidence="14">
    <location>
        <position position="191"/>
    </location>
    <ligand>
        <name>ATP</name>
        <dbReference type="ChEBI" id="CHEBI:30616"/>
    </ligand>
</feature>
<keyword evidence="17" id="KW-1185">Reference proteome</keyword>
<feature type="binding site" evidence="14">
    <location>
        <position position="232"/>
    </location>
    <ligand>
        <name>ATP</name>
        <dbReference type="ChEBI" id="CHEBI:30616"/>
    </ligand>
</feature>
<dbReference type="GO" id="GO:0006450">
    <property type="term" value="P:regulation of translational fidelity"/>
    <property type="evidence" value="ECO:0007669"/>
    <property type="project" value="TreeGrafter"/>
</dbReference>
<comment type="similarity">
    <text evidence="2 13">Belongs to the SUA5 family.</text>
</comment>
<keyword evidence="9 13" id="KW-0547">Nucleotide-binding</keyword>
<organism evidence="16 17">
    <name type="scientific">Zhenhengia yiwuensis</name>
    <dbReference type="NCBI Taxonomy" id="2763666"/>
    <lineage>
        <taxon>Bacteria</taxon>
        <taxon>Bacillati</taxon>
        <taxon>Bacillota</taxon>
        <taxon>Clostridia</taxon>
        <taxon>Lachnospirales</taxon>
        <taxon>Lachnospiraceae</taxon>
        <taxon>Zhenhengia</taxon>
    </lineage>
</organism>
<evidence type="ECO:0000256" key="3">
    <source>
        <dbReference type="ARBA" id="ARBA00012584"/>
    </source>
</evidence>
<evidence type="ECO:0000256" key="6">
    <source>
        <dbReference type="ARBA" id="ARBA00022679"/>
    </source>
</evidence>
<comment type="function">
    <text evidence="13">Required for the formation of a threonylcarbamoyl group on adenosine at position 37 (t(6)A37) in tRNAs that read codons beginning with adenine.</text>
</comment>
<evidence type="ECO:0000256" key="8">
    <source>
        <dbReference type="ARBA" id="ARBA00022695"/>
    </source>
</evidence>
<keyword evidence="8 13" id="KW-0548">Nucleotidyltransferase</keyword>
<dbReference type="InterPro" id="IPR017945">
    <property type="entry name" value="DHBP_synth_RibB-like_a/b_dom"/>
</dbReference>
<dbReference type="GO" id="GO:0008033">
    <property type="term" value="P:tRNA processing"/>
    <property type="evidence" value="ECO:0007669"/>
    <property type="project" value="UniProtKB-KW"/>
</dbReference>
<dbReference type="FunFam" id="3.90.870.10:FF:000009">
    <property type="entry name" value="Threonylcarbamoyl-AMP synthase, putative"/>
    <property type="match status" value="1"/>
</dbReference>
<evidence type="ECO:0000256" key="12">
    <source>
        <dbReference type="ARBA" id="ARBA00048366"/>
    </source>
</evidence>
<dbReference type="NCBIfam" id="TIGR00057">
    <property type="entry name" value="L-threonylcarbamoyladenylate synthase"/>
    <property type="match status" value="1"/>
</dbReference>
<dbReference type="InterPro" id="IPR006070">
    <property type="entry name" value="Sua5-like_dom"/>
</dbReference>
<evidence type="ECO:0000256" key="5">
    <source>
        <dbReference type="ARBA" id="ARBA00022490"/>
    </source>
</evidence>
<feature type="binding site" evidence="14">
    <location>
        <position position="177"/>
    </location>
    <ligand>
        <name>L-threonine</name>
        <dbReference type="ChEBI" id="CHEBI:57926"/>
    </ligand>
</feature>
<dbReference type="EC" id="2.7.7.87" evidence="3 13"/>
<evidence type="ECO:0000256" key="13">
    <source>
        <dbReference type="PIRNR" id="PIRNR004930"/>
    </source>
</evidence>
<dbReference type="GO" id="GO:0003725">
    <property type="term" value="F:double-stranded RNA binding"/>
    <property type="evidence" value="ECO:0007669"/>
    <property type="project" value="UniProtKB-UniRule"/>
</dbReference>
<dbReference type="InterPro" id="IPR005145">
    <property type="entry name" value="Sua5_C"/>
</dbReference>